<dbReference type="GO" id="GO:1990904">
    <property type="term" value="C:ribonucleoprotein complex"/>
    <property type="evidence" value="ECO:0007669"/>
    <property type="project" value="UniProtKB-KW"/>
</dbReference>
<proteinExistence type="inferred from homology"/>
<feature type="domain" description="Ribosomal protein L9" evidence="9">
    <location>
        <begin position="1"/>
        <end position="46"/>
    </location>
</feature>
<gene>
    <name evidence="7" type="primary">rplI</name>
    <name evidence="11" type="ORF">UU49_C0023G0007</name>
</gene>
<accession>A0A0G0XM17</accession>
<comment type="similarity">
    <text evidence="1 7">Belongs to the bacterial ribosomal protein bL9 family.</text>
</comment>
<keyword evidence="4 7" id="KW-0689">Ribosomal protein</keyword>
<feature type="domain" description="Large ribosomal subunit protein bL9 C-terminal" evidence="10">
    <location>
        <begin position="64"/>
        <end position="144"/>
    </location>
</feature>
<evidence type="ECO:0000256" key="4">
    <source>
        <dbReference type="ARBA" id="ARBA00022980"/>
    </source>
</evidence>
<keyword evidence="2 7" id="KW-0699">rRNA-binding</keyword>
<comment type="caution">
    <text evidence="11">The sequence shown here is derived from an EMBL/GenBank/DDBJ whole genome shotgun (WGS) entry which is preliminary data.</text>
</comment>
<keyword evidence="5 7" id="KW-0687">Ribonucleoprotein</keyword>
<dbReference type="InterPro" id="IPR020594">
    <property type="entry name" value="Ribosomal_bL9_bac/chp"/>
</dbReference>
<dbReference type="InterPro" id="IPR020070">
    <property type="entry name" value="Ribosomal_bL9_N"/>
</dbReference>
<dbReference type="AlphaFoldDB" id="A0A0G0XM17"/>
<evidence type="ECO:0000256" key="8">
    <source>
        <dbReference type="SAM" id="Coils"/>
    </source>
</evidence>
<dbReference type="InterPro" id="IPR009027">
    <property type="entry name" value="Ribosomal_bL9/RNase_H1_N"/>
</dbReference>
<dbReference type="Pfam" id="PF01281">
    <property type="entry name" value="Ribosomal_L9_N"/>
    <property type="match status" value="1"/>
</dbReference>
<evidence type="ECO:0000256" key="3">
    <source>
        <dbReference type="ARBA" id="ARBA00022884"/>
    </source>
</evidence>
<keyword evidence="3 7" id="KW-0694">RNA-binding</keyword>
<dbReference type="GO" id="GO:0006412">
    <property type="term" value="P:translation"/>
    <property type="evidence" value="ECO:0007669"/>
    <property type="project" value="UniProtKB-UniRule"/>
</dbReference>
<dbReference type="SUPFAM" id="SSF55653">
    <property type="entry name" value="Ribosomal protein L9 C-domain"/>
    <property type="match status" value="1"/>
</dbReference>
<evidence type="ECO:0000259" key="10">
    <source>
        <dbReference type="Pfam" id="PF03948"/>
    </source>
</evidence>
<dbReference type="NCBIfam" id="TIGR00158">
    <property type="entry name" value="L9"/>
    <property type="match status" value="1"/>
</dbReference>
<dbReference type="PATRIC" id="fig|1619048.3.peg.604"/>
<dbReference type="InterPro" id="IPR000244">
    <property type="entry name" value="Ribosomal_bL9"/>
</dbReference>
<evidence type="ECO:0000313" key="12">
    <source>
        <dbReference type="Proteomes" id="UP000034108"/>
    </source>
</evidence>
<evidence type="ECO:0000256" key="5">
    <source>
        <dbReference type="ARBA" id="ARBA00023274"/>
    </source>
</evidence>
<dbReference type="PANTHER" id="PTHR21368">
    <property type="entry name" value="50S RIBOSOMAL PROTEIN L9"/>
    <property type="match status" value="1"/>
</dbReference>
<dbReference type="SUPFAM" id="SSF55658">
    <property type="entry name" value="L9 N-domain-like"/>
    <property type="match status" value="1"/>
</dbReference>
<name>A0A0G0XM17_9BACT</name>
<dbReference type="InterPro" id="IPR036935">
    <property type="entry name" value="Ribosomal_bL9_N_sf"/>
</dbReference>
<dbReference type="InterPro" id="IPR036791">
    <property type="entry name" value="Ribosomal_bL9_C_sf"/>
</dbReference>
<evidence type="ECO:0000313" key="11">
    <source>
        <dbReference type="EMBL" id="KKR97835.1"/>
    </source>
</evidence>
<evidence type="ECO:0000256" key="1">
    <source>
        <dbReference type="ARBA" id="ARBA00010605"/>
    </source>
</evidence>
<feature type="coiled-coil region" evidence="8">
    <location>
        <begin position="44"/>
        <end position="75"/>
    </location>
</feature>
<comment type="function">
    <text evidence="7">Binds to the 23S rRNA.</text>
</comment>
<dbReference type="STRING" id="1619048.UU49_C0023G0007"/>
<evidence type="ECO:0000256" key="7">
    <source>
        <dbReference type="HAMAP-Rule" id="MF_00503"/>
    </source>
</evidence>
<keyword evidence="8" id="KW-0175">Coiled coil</keyword>
<dbReference type="GO" id="GO:0003735">
    <property type="term" value="F:structural constituent of ribosome"/>
    <property type="evidence" value="ECO:0007669"/>
    <property type="project" value="InterPro"/>
</dbReference>
<dbReference type="Gene3D" id="3.10.430.100">
    <property type="entry name" value="Ribosomal protein L9, C-terminal domain"/>
    <property type="match status" value="1"/>
</dbReference>
<organism evidence="11 12">
    <name type="scientific">Candidatus Magasanikbacteria bacterium GW2011_GWC2_41_17</name>
    <dbReference type="NCBI Taxonomy" id="1619048"/>
    <lineage>
        <taxon>Bacteria</taxon>
        <taxon>Candidatus Magasanikiibacteriota</taxon>
    </lineage>
</organism>
<dbReference type="Pfam" id="PF03948">
    <property type="entry name" value="Ribosomal_L9_C"/>
    <property type="match status" value="1"/>
</dbReference>
<dbReference type="GO" id="GO:0005840">
    <property type="term" value="C:ribosome"/>
    <property type="evidence" value="ECO:0007669"/>
    <property type="project" value="UniProtKB-KW"/>
</dbReference>
<evidence type="ECO:0000259" key="9">
    <source>
        <dbReference type="Pfam" id="PF01281"/>
    </source>
</evidence>
<dbReference type="Gene3D" id="3.40.5.10">
    <property type="entry name" value="Ribosomal protein L9, N-terminal domain"/>
    <property type="match status" value="1"/>
</dbReference>
<dbReference type="InterPro" id="IPR020069">
    <property type="entry name" value="Ribosomal_bL9_C"/>
</dbReference>
<dbReference type="GO" id="GO:0019843">
    <property type="term" value="F:rRNA binding"/>
    <property type="evidence" value="ECO:0007669"/>
    <property type="project" value="UniProtKB-UniRule"/>
</dbReference>
<dbReference type="HAMAP" id="MF_00503">
    <property type="entry name" value="Ribosomal_bL9"/>
    <property type="match status" value="1"/>
</dbReference>
<evidence type="ECO:0000256" key="6">
    <source>
        <dbReference type="ARBA" id="ARBA00035292"/>
    </source>
</evidence>
<dbReference type="EMBL" id="LCAV01000023">
    <property type="protein sequence ID" value="KKR97835.1"/>
    <property type="molecule type" value="Genomic_DNA"/>
</dbReference>
<reference evidence="11 12" key="1">
    <citation type="journal article" date="2015" name="Nature">
        <title>rRNA introns, odd ribosomes, and small enigmatic genomes across a large radiation of phyla.</title>
        <authorList>
            <person name="Brown C.T."/>
            <person name="Hug L.A."/>
            <person name="Thomas B.C."/>
            <person name="Sharon I."/>
            <person name="Castelle C.J."/>
            <person name="Singh A."/>
            <person name="Wilkins M.J."/>
            <person name="Williams K.H."/>
            <person name="Banfield J.F."/>
        </authorList>
    </citation>
    <scope>NUCLEOTIDE SEQUENCE [LARGE SCALE GENOMIC DNA]</scope>
</reference>
<evidence type="ECO:0000256" key="2">
    <source>
        <dbReference type="ARBA" id="ARBA00022730"/>
    </source>
</evidence>
<sequence length="147" mass="16109">MKIILLQDVKKIGMKGEIKEVSDGHARNFLLPQNLAILATPKAVENFKKQMEAARQTAEKDLQATQNLASRLDGEEVRLKAKASKDGKLFGGISAAQIVAALNKKGFIILKNQIVIFEPIKTIGEHRVSVQLAHGLETEITILIDGE</sequence>
<dbReference type="Proteomes" id="UP000034108">
    <property type="component" value="Unassembled WGS sequence"/>
</dbReference>
<protein>
    <recommendedName>
        <fullName evidence="6 7">Large ribosomal subunit protein bL9</fullName>
    </recommendedName>
</protein>